<reference evidence="1" key="1">
    <citation type="submission" date="2020-02" db="EMBL/GenBank/DDBJ databases">
        <title>Investigating the Use of Bacteriophages as New Decolonization Strategy for Intestinal Carriage of CTX-M-15-producing ST131 Escherichia coli: an In Vitro Continuous Culture System Model.</title>
        <authorList>
            <person name="Bernasconi O.J."/>
            <person name="Campos-Madueno E.I."/>
            <person name="Dona V."/>
            <person name="Perreten V."/>
            <person name="Carattoli A."/>
            <person name="Endimiani A."/>
        </authorList>
    </citation>
    <scope>NUCLEOTIDE SEQUENCE</scope>
    <source>
        <strain evidence="1">4901.28</strain>
    </source>
</reference>
<dbReference type="AlphaFoldDB" id="A0A6D1AE87"/>
<feature type="non-terminal residue" evidence="1">
    <location>
        <position position="27"/>
    </location>
</feature>
<gene>
    <name evidence="1" type="ORF">G3563_26965</name>
</gene>
<comment type="caution">
    <text evidence="1">The sequence shown here is derived from an EMBL/GenBank/DDBJ whole genome shotgun (WGS) entry which is preliminary data.</text>
</comment>
<proteinExistence type="predicted"/>
<accession>A0A6D1AE87</accession>
<name>A0A6D1AE87_ECOLX</name>
<protein>
    <submittedName>
        <fullName evidence="1">Esterase</fullName>
    </submittedName>
</protein>
<evidence type="ECO:0000313" key="1">
    <source>
        <dbReference type="EMBL" id="NEU02723.1"/>
    </source>
</evidence>
<organism evidence="1">
    <name type="scientific">Escherichia coli</name>
    <dbReference type="NCBI Taxonomy" id="562"/>
    <lineage>
        <taxon>Bacteria</taxon>
        <taxon>Pseudomonadati</taxon>
        <taxon>Pseudomonadota</taxon>
        <taxon>Gammaproteobacteria</taxon>
        <taxon>Enterobacterales</taxon>
        <taxon>Enterobacteriaceae</taxon>
        <taxon>Escherichia</taxon>
    </lineage>
</organism>
<sequence length="27" mass="3160">MIQIENQTVSGIPFLHIVKEENRHRAV</sequence>
<dbReference type="EMBL" id="JAAHTE010000222">
    <property type="protein sequence ID" value="NEU02723.1"/>
    <property type="molecule type" value="Genomic_DNA"/>
</dbReference>